<feature type="binding site" evidence="1">
    <location>
        <position position="103"/>
    </location>
    <ligand>
        <name>Mg(2+)</name>
        <dbReference type="ChEBI" id="CHEBI:18420"/>
        <label>1</label>
        <note>catalytic</note>
    </ligand>
</feature>
<feature type="binding site" evidence="1">
    <location>
        <position position="76"/>
    </location>
    <ligand>
        <name>Mg(2+)</name>
        <dbReference type="ChEBI" id="CHEBI:18420"/>
        <label>1</label>
        <note>catalytic</note>
    </ligand>
</feature>
<dbReference type="Gene3D" id="3.30.540.10">
    <property type="entry name" value="Fructose-1,6-Bisphosphatase, subunit A, domain 1"/>
    <property type="match status" value="1"/>
</dbReference>
<evidence type="ECO:0000313" key="2">
    <source>
        <dbReference type="EMBL" id="RCJ39393.1"/>
    </source>
</evidence>
<dbReference type="PANTHER" id="PTHR20854:SF4">
    <property type="entry name" value="INOSITOL-1-MONOPHOSPHATASE-RELATED"/>
    <property type="match status" value="1"/>
</dbReference>
<dbReference type="PANTHER" id="PTHR20854">
    <property type="entry name" value="INOSITOL MONOPHOSPHATASE"/>
    <property type="match status" value="1"/>
</dbReference>
<evidence type="ECO:0000313" key="3">
    <source>
        <dbReference type="Proteomes" id="UP000252085"/>
    </source>
</evidence>
<dbReference type="GO" id="GO:0007165">
    <property type="term" value="P:signal transduction"/>
    <property type="evidence" value="ECO:0007669"/>
    <property type="project" value="TreeGrafter"/>
</dbReference>
<comment type="caution">
    <text evidence="2">The sequence shown here is derived from an EMBL/GenBank/DDBJ whole genome shotgun (WGS) entry which is preliminary data.</text>
</comment>
<keyword evidence="1" id="KW-0460">Magnesium</keyword>
<feature type="binding site" evidence="1">
    <location>
        <position position="106"/>
    </location>
    <ligand>
        <name>Mg(2+)</name>
        <dbReference type="ChEBI" id="CHEBI:18420"/>
        <label>1</label>
        <note>catalytic</note>
    </ligand>
</feature>
<dbReference type="Gene3D" id="3.40.190.80">
    <property type="match status" value="1"/>
</dbReference>
<dbReference type="Proteomes" id="UP000252085">
    <property type="component" value="Unassembled WGS sequence"/>
</dbReference>
<protein>
    <submittedName>
        <fullName evidence="2">Inositol-1-monophosphatase</fullName>
    </submittedName>
</protein>
<organism evidence="2 3">
    <name type="scientific">Nostoc punctiforme NIES-2108</name>
    <dbReference type="NCBI Taxonomy" id="1356359"/>
    <lineage>
        <taxon>Bacteria</taxon>
        <taxon>Bacillati</taxon>
        <taxon>Cyanobacteriota</taxon>
        <taxon>Cyanophyceae</taxon>
        <taxon>Nostocales</taxon>
        <taxon>Nostocaceae</taxon>
        <taxon>Nostoc</taxon>
    </lineage>
</organism>
<dbReference type="Pfam" id="PF00459">
    <property type="entry name" value="Inositol_P"/>
    <property type="match status" value="1"/>
</dbReference>
<evidence type="ECO:0000256" key="1">
    <source>
        <dbReference type="PIRSR" id="PIRSR600760-2"/>
    </source>
</evidence>
<gene>
    <name evidence="2" type="ORF">A6769_06425</name>
</gene>
<sequence length="292" mass="31635">MSTKPTTRLILETLLPHLKVAAAYANVLQPKIAALPAKEQGNNFFSAALTDADVAIQNLVEVVLLGTFPDIRFYGEEYESSNNTKYFRATELGSEGDYLVTLDPIDGTKFYMDGHSNYQIILSILNADEFEAVIAISPAQNIYFYALRGEGAFKGTLDMNLEACAPLDITSAKPSILLGWGMNSIAHLLKDRYKVIDIATDYSSDIQIPNLNGILSGDLSGAVIKSGKFLDSAALAFIAKEAGWIVTTLDGSTLPPLHTCQNYSLPGLIVAASKSVHQDLLEAMQSFRSAEC</sequence>
<dbReference type="SUPFAM" id="SSF56655">
    <property type="entry name" value="Carbohydrate phosphatase"/>
    <property type="match status" value="1"/>
</dbReference>
<dbReference type="AlphaFoldDB" id="A0A367RUJ6"/>
<proteinExistence type="predicted"/>
<dbReference type="InterPro" id="IPR000760">
    <property type="entry name" value="Inositol_monophosphatase-like"/>
</dbReference>
<dbReference type="CDD" id="cd01637">
    <property type="entry name" value="IMPase_like"/>
    <property type="match status" value="1"/>
</dbReference>
<keyword evidence="1" id="KW-0479">Metal-binding</keyword>
<dbReference type="GO" id="GO:0008934">
    <property type="term" value="F:inositol monophosphate 1-phosphatase activity"/>
    <property type="evidence" value="ECO:0007669"/>
    <property type="project" value="TreeGrafter"/>
</dbReference>
<dbReference type="GO" id="GO:0046872">
    <property type="term" value="F:metal ion binding"/>
    <property type="evidence" value="ECO:0007669"/>
    <property type="project" value="UniProtKB-KW"/>
</dbReference>
<name>A0A367RUJ6_NOSPU</name>
<dbReference type="GO" id="GO:0006020">
    <property type="term" value="P:inositol metabolic process"/>
    <property type="evidence" value="ECO:0007669"/>
    <property type="project" value="TreeGrafter"/>
</dbReference>
<dbReference type="EMBL" id="LXQE01000096">
    <property type="protein sequence ID" value="RCJ39393.1"/>
    <property type="molecule type" value="Genomic_DNA"/>
</dbReference>
<feature type="binding site" evidence="1">
    <location>
        <position position="105"/>
    </location>
    <ligand>
        <name>Mg(2+)</name>
        <dbReference type="ChEBI" id="CHEBI:18420"/>
        <label>1</label>
        <note>catalytic</note>
    </ligand>
</feature>
<feature type="binding site" evidence="1">
    <location>
        <position position="231"/>
    </location>
    <ligand>
        <name>Mg(2+)</name>
        <dbReference type="ChEBI" id="CHEBI:18420"/>
        <label>1</label>
        <note>catalytic</note>
    </ligand>
</feature>
<comment type="cofactor">
    <cofactor evidence="1">
        <name>Mg(2+)</name>
        <dbReference type="ChEBI" id="CHEBI:18420"/>
    </cofactor>
</comment>
<reference evidence="2 3" key="1">
    <citation type="submission" date="2016-04" db="EMBL/GenBank/DDBJ databases">
        <authorList>
            <person name="Evans L.H."/>
            <person name="Alamgir A."/>
            <person name="Owens N."/>
            <person name="Weber N.D."/>
            <person name="Virtaneva K."/>
            <person name="Barbian K."/>
            <person name="Babar A."/>
            <person name="Rosenke K."/>
        </authorList>
    </citation>
    <scope>NUCLEOTIDE SEQUENCE [LARGE SCALE GENOMIC DNA]</scope>
    <source>
        <strain evidence="2">NIES-2108</strain>
    </source>
</reference>
<accession>A0A367RUJ6</accession>